<dbReference type="InterPro" id="IPR016732">
    <property type="entry name" value="UCP018688"/>
</dbReference>
<comment type="caution">
    <text evidence="2">The sequence shown here is derived from an EMBL/GenBank/DDBJ whole genome shotgun (WGS) entry which is preliminary data.</text>
</comment>
<evidence type="ECO:0000313" key="3">
    <source>
        <dbReference type="Proteomes" id="UP000003178"/>
    </source>
</evidence>
<accession>B6G1M5</accession>
<reference evidence="2 3" key="1">
    <citation type="submission" date="2008-09" db="EMBL/GenBank/DDBJ databases">
        <authorList>
            <person name="Fulton L."/>
            <person name="Clifton S."/>
            <person name="Fulton B."/>
            <person name="Xu J."/>
            <person name="Minx P."/>
            <person name="Pepin K.H."/>
            <person name="Johnson M."/>
            <person name="Thiruvilangam P."/>
            <person name="Bhonagiri V."/>
            <person name="Nash W.E."/>
            <person name="Mardis E.R."/>
            <person name="Wilson R.K."/>
        </authorList>
    </citation>
    <scope>NUCLEOTIDE SEQUENCE [LARGE SCALE GENOMIC DNA]</scope>
    <source>
        <strain evidence="2 3">DSM 13275</strain>
    </source>
</reference>
<dbReference type="InterPro" id="IPR024320">
    <property type="entry name" value="LPG_synthase_C"/>
</dbReference>
<dbReference type="Proteomes" id="UP000003178">
    <property type="component" value="Unassembled WGS sequence"/>
</dbReference>
<organism evidence="2 3">
    <name type="scientific">Peptacetobacter hiranonis (strain DSM 13275 / JCM 10541 / KCTC 15199 / TO-931)</name>
    <name type="common">Clostridium hiranonis</name>
    <dbReference type="NCBI Taxonomy" id="500633"/>
    <lineage>
        <taxon>Bacteria</taxon>
        <taxon>Bacillati</taxon>
        <taxon>Bacillota</taxon>
        <taxon>Clostridia</taxon>
        <taxon>Peptostreptococcales</taxon>
        <taxon>Peptostreptococcaceae</taxon>
        <taxon>Peptacetobacter</taxon>
    </lineage>
</organism>
<sequence>MSKIEFKNLDIESLDRLQPFFDMTDYEACDYCFATMFMWRDTYKTKYHIEDDFAIVFGEYEGEIFSVLPLASRENVKKAIDFAMNYFEEIESKVYLRGINKEMVDYVHSNYGDKFEYIEERDLFDYIYDAESLRTLAGRKNQKKRNHINYFLKEYEGRFESRLLDIADFDDCRALLDRWKVQKEDSDADVDDGEYVAIEKIFNNYDKLRDRVKVFGIYVDGALEAFSIGEKLKPNMALIHIEKANPEIRGLYPYINQKFLVDEFPDVEFVNREEDLGIEGLRKAKLSYHPVRFAEKYTVREK</sequence>
<reference evidence="2 3" key="2">
    <citation type="submission" date="2008-10" db="EMBL/GenBank/DDBJ databases">
        <title>Draft genome sequence of Clostridium hiranonis (DSM 13275).</title>
        <authorList>
            <person name="Sudarsanam P."/>
            <person name="Ley R."/>
            <person name="Guruge J."/>
            <person name="Turnbaugh P.J."/>
            <person name="Mahowald M."/>
            <person name="Liep D."/>
            <person name="Gordon J."/>
        </authorList>
    </citation>
    <scope>NUCLEOTIDE SEQUENCE [LARGE SCALE GENOMIC DNA]</scope>
    <source>
        <strain evidence="2 3">DSM 13275</strain>
    </source>
</reference>
<evidence type="ECO:0000259" key="1">
    <source>
        <dbReference type="Pfam" id="PF09924"/>
    </source>
</evidence>
<evidence type="ECO:0000313" key="2">
    <source>
        <dbReference type="EMBL" id="EEA84333.1"/>
    </source>
</evidence>
<dbReference type="SUPFAM" id="SSF55729">
    <property type="entry name" value="Acyl-CoA N-acyltransferases (Nat)"/>
    <property type="match status" value="2"/>
</dbReference>
<feature type="domain" description="Phosphatidylglycerol lysyltransferase C-terminal" evidence="1">
    <location>
        <begin position="27"/>
        <end position="299"/>
    </location>
</feature>
<dbReference type="PANTHER" id="PTHR41373:SF1">
    <property type="entry name" value="PHOSPHATIDYLGLYCEROL LYSYLTRANSFERASE C-TERMINAL DOMAIN-CONTAINING PROTEIN"/>
    <property type="match status" value="1"/>
</dbReference>
<dbReference type="Gene3D" id="3.40.630.30">
    <property type="match status" value="1"/>
</dbReference>
<dbReference type="eggNOG" id="COG4866">
    <property type="taxonomic scope" value="Bacteria"/>
</dbReference>
<protein>
    <recommendedName>
        <fullName evidence="1">Phosphatidylglycerol lysyltransferase C-terminal domain-containing protein</fullName>
    </recommendedName>
</protein>
<dbReference type="STRING" id="500633.CLOHIR_02032"/>
<proteinExistence type="predicted"/>
<dbReference type="EMBL" id="ABWP01000075">
    <property type="protein sequence ID" value="EEA84333.1"/>
    <property type="molecule type" value="Genomic_DNA"/>
</dbReference>
<dbReference type="InterPro" id="IPR016181">
    <property type="entry name" value="Acyl_CoA_acyltransferase"/>
</dbReference>
<dbReference type="PANTHER" id="PTHR41373">
    <property type="entry name" value="DUF2156 DOMAIN-CONTAINING PROTEIN"/>
    <property type="match status" value="1"/>
</dbReference>
<keyword evidence="3" id="KW-1185">Reference proteome</keyword>
<dbReference type="PIRSF" id="PIRSF018688">
    <property type="entry name" value="UCP018688"/>
    <property type="match status" value="1"/>
</dbReference>
<dbReference type="Pfam" id="PF09924">
    <property type="entry name" value="LPG_synthase_C"/>
    <property type="match status" value="1"/>
</dbReference>
<gene>
    <name evidence="2" type="ORF">CLOHIR_02032</name>
</gene>
<name>B6G1M5_PEPHT</name>
<dbReference type="AlphaFoldDB" id="B6G1M5"/>
<dbReference type="HOGENOM" id="CLU_058411_0_0_9"/>